<dbReference type="EMBL" id="SEUJ01000043">
    <property type="protein sequence ID" value="KAA1165498.1"/>
    <property type="molecule type" value="Genomic_DNA"/>
</dbReference>
<accession>A0ABQ6RN26</accession>
<comment type="caution">
    <text evidence="1">The sequence shown here is derived from an EMBL/GenBank/DDBJ whole genome shotgun (WGS) entry which is preliminary data.</text>
</comment>
<protein>
    <recommendedName>
        <fullName evidence="3">SIR2-like domain-containing protein</fullName>
    </recommendedName>
</protein>
<name>A0ABQ6RN26_9GAMM</name>
<dbReference type="SUPFAM" id="SSF52467">
    <property type="entry name" value="DHS-like NAD/FAD-binding domain"/>
    <property type="match status" value="1"/>
</dbReference>
<reference evidence="1 2" key="1">
    <citation type="submission" date="2019-01" db="EMBL/GenBank/DDBJ databases">
        <title>Genome sequences of marine Pseudoalteromonas species.</title>
        <authorList>
            <person name="Boraston A.B."/>
            <person name="Hehemann J.-H."/>
            <person name="Vickers C.J."/>
            <person name="Salama-Alber O."/>
            <person name="Abe K."/>
            <person name="Hettle A.J."/>
        </authorList>
    </citation>
    <scope>NUCLEOTIDE SEQUENCE [LARGE SCALE GENOMIC DNA]</scope>
    <source>
        <strain evidence="1 2">PS47</strain>
    </source>
</reference>
<dbReference type="Pfam" id="PF13289">
    <property type="entry name" value="SIR2_2"/>
    <property type="match status" value="1"/>
</dbReference>
<sequence>MAIEKIKQSADLIEKVEQYLQNGLNSNSLFNDALDEGDLLSIRSIKDTEHIHQYKASEVLYWVDRNAYLDEFDNWNGEQLRDKHREAIKYVDATQQDSVVSDLIALIKKKKVAPFVGAGVSAAAGYPSWDAVLKELGKKLTNVDNAHVEELLANERYLELAQLLADASSSQLNNHIRTTFRIKSTIEQDKTLVPDVIKLLPRLCAGAMVTTNFDTLIESWFKAHKTASEFDGILCGLQENHNFVTKLLKGERCLLKLHGDATQPESYIFTQTQYEQGYGSGGIDYRKQLPKALRQIYISHSLLFLGCSLQQDKTMELFEQVRNDGEFVIPEHFALLALPVKPIEQPSIATENSEQVVPAFEADDDKRQEMEDRLFELGIRPIWYPATDNHKMLIQLIELMVDVADGRLMLRG</sequence>
<evidence type="ECO:0008006" key="3">
    <source>
        <dbReference type="Google" id="ProtNLM"/>
    </source>
</evidence>
<evidence type="ECO:0000313" key="2">
    <source>
        <dbReference type="Proteomes" id="UP000322915"/>
    </source>
</evidence>
<proteinExistence type="predicted"/>
<organism evidence="1 2">
    <name type="scientific">Pseudoalteromonas fuliginea</name>
    <dbReference type="NCBI Taxonomy" id="1872678"/>
    <lineage>
        <taxon>Bacteria</taxon>
        <taxon>Pseudomonadati</taxon>
        <taxon>Pseudomonadota</taxon>
        <taxon>Gammaproteobacteria</taxon>
        <taxon>Alteromonadales</taxon>
        <taxon>Pseudoalteromonadaceae</taxon>
        <taxon>Pseudoalteromonas</taxon>
    </lineage>
</organism>
<keyword evidence="2" id="KW-1185">Reference proteome</keyword>
<dbReference type="InterPro" id="IPR029035">
    <property type="entry name" value="DHS-like_NAD/FAD-binding_dom"/>
</dbReference>
<gene>
    <name evidence="1" type="ORF">EU509_01065</name>
</gene>
<dbReference type="Proteomes" id="UP000322915">
    <property type="component" value="Unassembled WGS sequence"/>
</dbReference>
<evidence type="ECO:0000313" key="1">
    <source>
        <dbReference type="EMBL" id="KAA1165498.1"/>
    </source>
</evidence>
<dbReference type="RefSeq" id="WP_149604957.1">
    <property type="nucleotide sequence ID" value="NZ_SEUJ01000043.1"/>
</dbReference>